<evidence type="ECO:0008006" key="3">
    <source>
        <dbReference type="Google" id="ProtNLM"/>
    </source>
</evidence>
<organism evidence="1 2">
    <name type="scientific">Longivirga aurantiaca</name>
    <dbReference type="NCBI Taxonomy" id="1837743"/>
    <lineage>
        <taxon>Bacteria</taxon>
        <taxon>Bacillati</taxon>
        <taxon>Actinomycetota</taxon>
        <taxon>Actinomycetes</taxon>
        <taxon>Sporichthyales</taxon>
        <taxon>Sporichthyaceae</taxon>
        <taxon>Longivirga</taxon>
    </lineage>
</organism>
<proteinExistence type="predicted"/>
<dbReference type="RefSeq" id="WP_386764501.1">
    <property type="nucleotide sequence ID" value="NZ_JBHSTI010000008.1"/>
</dbReference>
<evidence type="ECO:0000313" key="2">
    <source>
        <dbReference type="Proteomes" id="UP001596138"/>
    </source>
</evidence>
<name>A0ABW1SZ24_9ACTN</name>
<dbReference type="Proteomes" id="UP001596138">
    <property type="component" value="Unassembled WGS sequence"/>
</dbReference>
<gene>
    <name evidence="1" type="ORF">ACFQGU_05440</name>
</gene>
<sequence>MTDRHVDVWLEVDEHDATSRADLERQVALVRAAWELFDEVQDAAPEALAKGPRGGGRDTSEIARHVVEAERAYVRKVGVRQMPFDVHDRALRDAMRADVLSAYLRDDPDSGWPVRYAIRRGTWHVLDHLREIQDRS</sequence>
<comment type="caution">
    <text evidence="1">The sequence shown here is derived from an EMBL/GenBank/DDBJ whole genome shotgun (WGS) entry which is preliminary data.</text>
</comment>
<reference evidence="2" key="1">
    <citation type="journal article" date="2019" name="Int. J. Syst. Evol. Microbiol.">
        <title>The Global Catalogue of Microorganisms (GCM) 10K type strain sequencing project: providing services to taxonomists for standard genome sequencing and annotation.</title>
        <authorList>
            <consortium name="The Broad Institute Genomics Platform"/>
            <consortium name="The Broad Institute Genome Sequencing Center for Infectious Disease"/>
            <person name="Wu L."/>
            <person name="Ma J."/>
        </authorList>
    </citation>
    <scope>NUCLEOTIDE SEQUENCE [LARGE SCALE GENOMIC DNA]</scope>
    <source>
        <strain evidence="2">CGMCC 4.7317</strain>
    </source>
</reference>
<dbReference type="EMBL" id="JBHSTI010000008">
    <property type="protein sequence ID" value="MFC6237309.1"/>
    <property type="molecule type" value="Genomic_DNA"/>
</dbReference>
<evidence type="ECO:0000313" key="1">
    <source>
        <dbReference type="EMBL" id="MFC6237309.1"/>
    </source>
</evidence>
<accession>A0ABW1SZ24</accession>
<keyword evidence="2" id="KW-1185">Reference proteome</keyword>
<protein>
    <recommendedName>
        <fullName evidence="3">DinB-like domain-containing protein</fullName>
    </recommendedName>
</protein>